<sequence length="196" mass="21822">SWKTRHTWWGTKHPQRGWTRRTRRGVTTRIEASQGSRTSRGTKHGSTWTNHSSTRRTGSGSRTLTCRWRTTGRGTPCASQTPSGSSALTGLTSASDTVRPHPARRLHLLLRPAARPPPLAPQYLPYLHRARPIHRRLRTTPARGTSMRWTCTTSAATRPVSTTRWITRWARTCASPTETETSPSGSRSSATTSSGW</sequence>
<feature type="compositionally biased region" description="Low complexity" evidence="1">
    <location>
        <begin position="174"/>
        <end position="196"/>
    </location>
</feature>
<feature type="compositionally biased region" description="Low complexity" evidence="1">
    <location>
        <begin position="55"/>
        <end position="67"/>
    </location>
</feature>
<dbReference type="EMBL" id="X56082">
    <property type="protein sequence ID" value="CAA39562.1"/>
    <property type="molecule type" value="Genomic_DNA"/>
</dbReference>
<keyword evidence="2" id="KW-0645">Protease</keyword>
<evidence type="ECO:0000256" key="1">
    <source>
        <dbReference type="SAM" id="MobiDB-lite"/>
    </source>
</evidence>
<feature type="compositionally biased region" description="Basic residues" evidence="1">
    <location>
        <begin position="13"/>
        <end position="26"/>
    </location>
</feature>
<feature type="compositionally biased region" description="Polar residues" evidence="1">
    <location>
        <begin position="30"/>
        <end position="51"/>
    </location>
</feature>
<keyword evidence="2" id="KW-0378">Hydrolase</keyword>
<reference evidence="2" key="1">
    <citation type="submission" date="1990-09" db="EMBL/GenBank/DDBJ databases">
        <title>Nucleotide sequence of a cellulase gene complex from Ruminococcus flavefaciens strain 186 coding for multi-cellulase activities.</title>
        <authorList>
            <person name="Huang C.M."/>
            <person name="Asmundson R.V."/>
            <person name="Yu P.L."/>
        </authorList>
    </citation>
    <scope>NUCLEOTIDE SEQUENCE</scope>
    <source>
        <strain evidence="2">186</strain>
    </source>
</reference>
<feature type="compositionally biased region" description="Polar residues" evidence="1">
    <location>
        <begin position="77"/>
        <end position="96"/>
    </location>
</feature>
<protein>
    <submittedName>
        <fullName evidence="2">Protease</fullName>
    </submittedName>
</protein>
<accession>Q52750</accession>
<evidence type="ECO:0000313" key="2">
    <source>
        <dbReference type="EMBL" id="CAA39562.1"/>
    </source>
</evidence>
<feature type="region of interest" description="Disordered" evidence="1">
    <location>
        <begin position="173"/>
        <end position="196"/>
    </location>
</feature>
<dbReference type="GO" id="GO:0008233">
    <property type="term" value="F:peptidase activity"/>
    <property type="evidence" value="ECO:0007669"/>
    <property type="project" value="UniProtKB-KW"/>
</dbReference>
<proteinExistence type="predicted"/>
<feature type="region of interest" description="Disordered" evidence="1">
    <location>
        <begin position="1"/>
        <end position="100"/>
    </location>
</feature>
<organism evidence="2">
    <name type="scientific">Ruminococcus flavefaciens</name>
    <dbReference type="NCBI Taxonomy" id="1265"/>
    <lineage>
        <taxon>Bacteria</taxon>
        <taxon>Bacillati</taxon>
        <taxon>Bacillota</taxon>
        <taxon>Clostridia</taxon>
        <taxon>Eubacteriales</taxon>
        <taxon>Oscillospiraceae</taxon>
        <taxon>Ruminococcus</taxon>
    </lineage>
</organism>
<name>Q52750_RUMFL</name>
<dbReference type="AlphaFoldDB" id="Q52750"/>
<dbReference type="GO" id="GO:0006508">
    <property type="term" value="P:proteolysis"/>
    <property type="evidence" value="ECO:0007669"/>
    <property type="project" value="UniProtKB-KW"/>
</dbReference>